<accession>A0ACC2DT48</accession>
<reference evidence="2" key="1">
    <citation type="journal article" date="2024" name="Proc. Natl. Acad. Sci. U.S.A.">
        <title>Extraordinary preservation of gene collinearity over three hundred million years revealed in homosporous lycophytes.</title>
        <authorList>
            <person name="Li C."/>
            <person name="Wickell D."/>
            <person name="Kuo L.Y."/>
            <person name="Chen X."/>
            <person name="Nie B."/>
            <person name="Liao X."/>
            <person name="Peng D."/>
            <person name="Ji J."/>
            <person name="Jenkins J."/>
            <person name="Williams M."/>
            <person name="Shu S."/>
            <person name="Plott C."/>
            <person name="Barry K."/>
            <person name="Rajasekar S."/>
            <person name="Grimwood J."/>
            <person name="Han X."/>
            <person name="Sun S."/>
            <person name="Hou Z."/>
            <person name="He W."/>
            <person name="Dai G."/>
            <person name="Sun C."/>
            <person name="Schmutz J."/>
            <person name="Leebens-Mack J.H."/>
            <person name="Li F.W."/>
            <person name="Wang L."/>
        </authorList>
    </citation>
    <scope>NUCLEOTIDE SEQUENCE [LARGE SCALE GENOMIC DNA]</scope>
    <source>
        <strain evidence="2">cv. PW_Plant_1</strain>
    </source>
</reference>
<name>A0ACC2DT48_DIPCM</name>
<dbReference type="EMBL" id="CM055096">
    <property type="protein sequence ID" value="KAJ7557431.1"/>
    <property type="molecule type" value="Genomic_DNA"/>
</dbReference>
<dbReference type="Proteomes" id="UP001162992">
    <property type="component" value="Chromosome 5"/>
</dbReference>
<keyword evidence="2" id="KW-1185">Reference proteome</keyword>
<proteinExistence type="predicted"/>
<sequence>MNPSHTYTHIPTHFIFYFPLTDFLSLSLSLSLSGSRAEAGGGSSVTTTSIATAAPALGAFFFACLDDKPVCIRDRKLYEDWADVAMYVNQECGLDESKDWKTGKQCKYKIFNMKR</sequence>
<protein>
    <submittedName>
        <fullName evidence="1">Uncharacterized protein</fullName>
    </submittedName>
</protein>
<organism evidence="1 2">
    <name type="scientific">Diphasiastrum complanatum</name>
    <name type="common">Issler's clubmoss</name>
    <name type="synonym">Lycopodium complanatum</name>
    <dbReference type="NCBI Taxonomy" id="34168"/>
    <lineage>
        <taxon>Eukaryota</taxon>
        <taxon>Viridiplantae</taxon>
        <taxon>Streptophyta</taxon>
        <taxon>Embryophyta</taxon>
        <taxon>Tracheophyta</taxon>
        <taxon>Lycopodiopsida</taxon>
        <taxon>Lycopodiales</taxon>
        <taxon>Lycopodiaceae</taxon>
        <taxon>Lycopodioideae</taxon>
        <taxon>Diphasiastrum</taxon>
    </lineage>
</organism>
<comment type="caution">
    <text evidence="1">The sequence shown here is derived from an EMBL/GenBank/DDBJ whole genome shotgun (WGS) entry which is preliminary data.</text>
</comment>
<evidence type="ECO:0000313" key="2">
    <source>
        <dbReference type="Proteomes" id="UP001162992"/>
    </source>
</evidence>
<gene>
    <name evidence="1" type="ORF">O6H91_05G126500</name>
</gene>
<evidence type="ECO:0000313" key="1">
    <source>
        <dbReference type="EMBL" id="KAJ7557431.1"/>
    </source>
</evidence>